<dbReference type="GO" id="GO:0007169">
    <property type="term" value="P:cell surface receptor protein tyrosine kinase signaling pathway"/>
    <property type="evidence" value="ECO:0007669"/>
    <property type="project" value="TreeGrafter"/>
</dbReference>
<reference evidence="15 16" key="1">
    <citation type="submission" date="2011-02" db="EMBL/GenBank/DDBJ databases">
        <title>The Genome Sequence of Sphaeroforma arctica JP610.</title>
        <authorList>
            <consortium name="The Broad Institute Genome Sequencing Platform"/>
            <person name="Russ C."/>
            <person name="Cuomo C."/>
            <person name="Young S.K."/>
            <person name="Zeng Q."/>
            <person name="Gargeya S."/>
            <person name="Alvarado L."/>
            <person name="Berlin A."/>
            <person name="Chapman S.B."/>
            <person name="Chen Z."/>
            <person name="Freedman E."/>
            <person name="Gellesch M."/>
            <person name="Goldberg J."/>
            <person name="Griggs A."/>
            <person name="Gujja S."/>
            <person name="Heilman E."/>
            <person name="Heiman D."/>
            <person name="Howarth C."/>
            <person name="Mehta T."/>
            <person name="Neiman D."/>
            <person name="Pearson M."/>
            <person name="Roberts A."/>
            <person name="Saif S."/>
            <person name="Shea T."/>
            <person name="Shenoy N."/>
            <person name="Sisk P."/>
            <person name="Stolte C."/>
            <person name="Sykes S."/>
            <person name="White J."/>
            <person name="Yandava C."/>
            <person name="Burger G."/>
            <person name="Gray M.W."/>
            <person name="Holland P.W.H."/>
            <person name="King N."/>
            <person name="Lang F.B.F."/>
            <person name="Roger A.J."/>
            <person name="Ruiz-Trillo I."/>
            <person name="Haas B."/>
            <person name="Nusbaum C."/>
            <person name="Birren B."/>
        </authorList>
    </citation>
    <scope>NUCLEOTIDE SEQUENCE [LARGE SCALE GENOMIC DNA]</scope>
    <source>
        <strain evidence="15 16">JP610</strain>
    </source>
</reference>
<feature type="disulfide bond" evidence="8">
    <location>
        <begin position="62"/>
        <end position="72"/>
    </location>
</feature>
<feature type="region of interest" description="Disordered" evidence="10">
    <location>
        <begin position="842"/>
        <end position="907"/>
    </location>
</feature>
<evidence type="ECO:0000259" key="13">
    <source>
        <dbReference type="PROSITE" id="PS50011"/>
    </source>
</evidence>
<dbReference type="SMART" id="SM00219">
    <property type="entry name" value="TyrKc"/>
    <property type="match status" value="1"/>
</dbReference>
<feature type="domain" description="EGF-like" evidence="14">
    <location>
        <begin position="58"/>
        <end position="93"/>
    </location>
</feature>
<accession>A0A0L0GAD0</accession>
<dbReference type="GO" id="GO:0005886">
    <property type="term" value="C:plasma membrane"/>
    <property type="evidence" value="ECO:0007669"/>
    <property type="project" value="TreeGrafter"/>
</dbReference>
<comment type="catalytic activity">
    <reaction evidence="7">
        <text>L-tyrosyl-[protein] + ATP = O-phospho-L-tyrosyl-[protein] + ADP + H(+)</text>
        <dbReference type="Rhea" id="RHEA:10596"/>
        <dbReference type="Rhea" id="RHEA-COMP:10136"/>
        <dbReference type="Rhea" id="RHEA-COMP:20101"/>
        <dbReference type="ChEBI" id="CHEBI:15378"/>
        <dbReference type="ChEBI" id="CHEBI:30616"/>
        <dbReference type="ChEBI" id="CHEBI:46858"/>
        <dbReference type="ChEBI" id="CHEBI:61978"/>
        <dbReference type="ChEBI" id="CHEBI:456216"/>
        <dbReference type="EC" id="2.7.10.1"/>
    </reaction>
</comment>
<dbReference type="PROSITE" id="PS00109">
    <property type="entry name" value="PROTEIN_KINASE_TYR"/>
    <property type="match status" value="1"/>
</dbReference>
<proteinExistence type="predicted"/>
<evidence type="ECO:0000256" key="2">
    <source>
        <dbReference type="ARBA" id="ARBA00022536"/>
    </source>
</evidence>
<dbReference type="OrthoDB" id="2355at2759"/>
<dbReference type="CDD" id="cd00054">
    <property type="entry name" value="EGF_CA"/>
    <property type="match status" value="1"/>
</dbReference>
<keyword evidence="2 8" id="KW-0245">EGF-like domain</keyword>
<dbReference type="InterPro" id="IPR000719">
    <property type="entry name" value="Prot_kinase_dom"/>
</dbReference>
<keyword evidence="15" id="KW-0418">Kinase</keyword>
<dbReference type="PROSITE" id="PS50026">
    <property type="entry name" value="EGF_3"/>
    <property type="match status" value="1"/>
</dbReference>
<dbReference type="FunFam" id="2.10.25.10:FF:000006">
    <property type="entry name" value="Versican core protein-like isoform 1"/>
    <property type="match status" value="1"/>
</dbReference>
<dbReference type="AlphaFoldDB" id="A0A0L0GAD0"/>
<feature type="transmembrane region" description="Helical" evidence="11">
    <location>
        <begin position="407"/>
        <end position="429"/>
    </location>
</feature>
<dbReference type="PROSITE" id="PS00107">
    <property type="entry name" value="PROTEIN_KINASE_ATP"/>
    <property type="match status" value="1"/>
</dbReference>
<feature type="disulfide bond" evidence="8">
    <location>
        <begin position="83"/>
        <end position="92"/>
    </location>
</feature>
<keyword evidence="12" id="KW-0732">Signal</keyword>
<dbReference type="SMART" id="SM00181">
    <property type="entry name" value="EGF"/>
    <property type="match status" value="1"/>
</dbReference>
<dbReference type="SUPFAM" id="SSF51161">
    <property type="entry name" value="Trimeric LpxA-like enzymes"/>
    <property type="match status" value="2"/>
</dbReference>
<feature type="compositionally biased region" description="Polar residues" evidence="10">
    <location>
        <begin position="721"/>
        <end position="764"/>
    </location>
</feature>
<evidence type="ECO:0000256" key="7">
    <source>
        <dbReference type="ARBA" id="ARBA00051243"/>
    </source>
</evidence>
<dbReference type="InterPro" id="IPR020635">
    <property type="entry name" value="Tyr_kinase_cat_dom"/>
</dbReference>
<dbReference type="PROSITE" id="PS50011">
    <property type="entry name" value="PROTEIN_KINASE_DOM"/>
    <property type="match status" value="1"/>
</dbReference>
<dbReference type="InterPro" id="IPR018357">
    <property type="entry name" value="Hexapep_transf_CS"/>
</dbReference>
<evidence type="ECO:0000256" key="3">
    <source>
        <dbReference type="ARBA" id="ARBA00022679"/>
    </source>
</evidence>
<organism evidence="15 16">
    <name type="scientific">Sphaeroforma arctica JP610</name>
    <dbReference type="NCBI Taxonomy" id="667725"/>
    <lineage>
        <taxon>Eukaryota</taxon>
        <taxon>Ichthyosporea</taxon>
        <taxon>Ichthyophonida</taxon>
        <taxon>Sphaeroforma</taxon>
    </lineage>
</organism>
<dbReference type="InterPro" id="IPR000742">
    <property type="entry name" value="EGF"/>
</dbReference>
<feature type="chain" id="PRO_5005539326" evidence="12">
    <location>
        <begin position="19"/>
        <end position="1236"/>
    </location>
</feature>
<dbReference type="InterPro" id="IPR017441">
    <property type="entry name" value="Protein_kinase_ATP_BS"/>
</dbReference>
<evidence type="ECO:0000313" key="16">
    <source>
        <dbReference type="Proteomes" id="UP000054560"/>
    </source>
</evidence>
<dbReference type="eggNOG" id="KOG1095">
    <property type="taxonomic scope" value="Eukaryota"/>
</dbReference>
<evidence type="ECO:0000256" key="8">
    <source>
        <dbReference type="PROSITE-ProRule" id="PRU00076"/>
    </source>
</evidence>
<keyword evidence="9" id="KW-0547">Nucleotide-binding</keyword>
<comment type="caution">
    <text evidence="8">Lacks conserved residue(s) required for the propagation of feature annotation.</text>
</comment>
<dbReference type="InterPro" id="IPR008266">
    <property type="entry name" value="Tyr_kinase_AS"/>
</dbReference>
<gene>
    <name evidence="15" type="ORF">SARC_02622</name>
</gene>
<dbReference type="InterPro" id="IPR001881">
    <property type="entry name" value="EGF-like_Ca-bd_dom"/>
</dbReference>
<evidence type="ECO:0000256" key="9">
    <source>
        <dbReference type="PROSITE-ProRule" id="PRU10141"/>
    </source>
</evidence>
<evidence type="ECO:0000256" key="4">
    <source>
        <dbReference type="ARBA" id="ARBA00022737"/>
    </source>
</evidence>
<dbReference type="PROSITE" id="PS00022">
    <property type="entry name" value="EGF_1"/>
    <property type="match status" value="1"/>
</dbReference>
<dbReference type="RefSeq" id="XP_014159105.1">
    <property type="nucleotide sequence ID" value="XM_014303630.1"/>
</dbReference>
<dbReference type="eggNOG" id="KOG0200">
    <property type="taxonomic scope" value="Eukaryota"/>
</dbReference>
<dbReference type="InterPro" id="IPR011009">
    <property type="entry name" value="Kinase-like_dom_sf"/>
</dbReference>
<evidence type="ECO:0000256" key="12">
    <source>
        <dbReference type="SAM" id="SignalP"/>
    </source>
</evidence>
<keyword evidence="5 8" id="KW-1015">Disulfide bond</keyword>
<keyword evidence="16" id="KW-1185">Reference proteome</keyword>
<feature type="compositionally biased region" description="Basic and acidic residues" evidence="10">
    <location>
        <begin position="708"/>
        <end position="718"/>
    </location>
</feature>
<keyword evidence="6" id="KW-0325">Glycoprotein</keyword>
<feature type="compositionally biased region" description="Low complexity" evidence="10">
    <location>
        <begin position="845"/>
        <end position="856"/>
    </location>
</feature>
<evidence type="ECO:0000256" key="6">
    <source>
        <dbReference type="ARBA" id="ARBA00023180"/>
    </source>
</evidence>
<feature type="transmembrane region" description="Helical" evidence="11">
    <location>
        <begin position="579"/>
        <end position="598"/>
    </location>
</feature>
<dbReference type="InterPro" id="IPR001245">
    <property type="entry name" value="Ser-Thr/Tyr_kinase_cat_dom"/>
</dbReference>
<dbReference type="GO" id="GO:0005524">
    <property type="term" value="F:ATP binding"/>
    <property type="evidence" value="ECO:0007669"/>
    <property type="project" value="UniProtKB-UniRule"/>
</dbReference>
<feature type="signal peptide" evidence="12">
    <location>
        <begin position="1"/>
        <end position="18"/>
    </location>
</feature>
<evidence type="ECO:0000256" key="11">
    <source>
        <dbReference type="SAM" id="Phobius"/>
    </source>
</evidence>
<feature type="compositionally biased region" description="Low complexity" evidence="10">
    <location>
        <begin position="119"/>
        <end position="149"/>
    </location>
</feature>
<dbReference type="CDD" id="cd12087">
    <property type="entry name" value="TM_EGFR-like"/>
    <property type="match status" value="1"/>
</dbReference>
<keyword evidence="11" id="KW-0812">Transmembrane</keyword>
<dbReference type="GeneID" id="25903126"/>
<dbReference type="SUPFAM" id="SSF56112">
    <property type="entry name" value="Protein kinase-like (PK-like)"/>
    <property type="match status" value="1"/>
</dbReference>
<evidence type="ECO:0000313" key="15">
    <source>
        <dbReference type="EMBL" id="KNC85203.1"/>
    </source>
</evidence>
<dbReference type="EMBL" id="KQ241715">
    <property type="protein sequence ID" value="KNC85203.1"/>
    <property type="molecule type" value="Genomic_DNA"/>
</dbReference>
<dbReference type="PANTHER" id="PTHR24416">
    <property type="entry name" value="TYROSINE-PROTEIN KINASE RECEPTOR"/>
    <property type="match status" value="1"/>
</dbReference>
<dbReference type="SMART" id="SM00179">
    <property type="entry name" value="EGF_CA"/>
    <property type="match status" value="1"/>
</dbReference>
<protein>
    <submittedName>
        <fullName evidence="15">TK protein kinase</fullName>
    </submittedName>
</protein>
<dbReference type="STRING" id="667725.A0A0L0GAD0"/>
<dbReference type="GO" id="GO:0043235">
    <property type="term" value="C:receptor complex"/>
    <property type="evidence" value="ECO:0007669"/>
    <property type="project" value="TreeGrafter"/>
</dbReference>
<dbReference type="PROSITE" id="PS00010">
    <property type="entry name" value="ASX_HYDROXYL"/>
    <property type="match status" value="1"/>
</dbReference>
<dbReference type="Gene3D" id="1.10.510.10">
    <property type="entry name" value="Transferase(Phosphotransferase) domain 1"/>
    <property type="match status" value="2"/>
</dbReference>
<dbReference type="InterPro" id="IPR050122">
    <property type="entry name" value="RTK"/>
</dbReference>
<dbReference type="GO" id="GO:0005509">
    <property type="term" value="F:calcium ion binding"/>
    <property type="evidence" value="ECO:0007669"/>
    <property type="project" value="InterPro"/>
</dbReference>
<dbReference type="Proteomes" id="UP000054560">
    <property type="component" value="Unassembled WGS sequence"/>
</dbReference>
<evidence type="ECO:0000259" key="14">
    <source>
        <dbReference type="PROSITE" id="PS50026"/>
    </source>
</evidence>
<keyword evidence="11" id="KW-1133">Transmembrane helix</keyword>
<dbReference type="Gene3D" id="2.160.10.10">
    <property type="entry name" value="Hexapeptide repeat proteins"/>
    <property type="match status" value="3"/>
</dbReference>
<sequence>MLVHRLLALFVSVHASLSLSISDTQQRQQLEYDGERQYRQDTPLYDKSHGSSVSRRQVLSECATEPCRRGTCVDDAQGFTCICPEGYKGYTCIIEIGGLLDVPDLSPSPSSTPLPSPIAIPTSIPTKTPSAAPSASSHPTQAPSTTPSPLQLVKGINVTIAKTAKIGTGVTIGDDVTIEQDVELGDYVEIASNVILYRNTKADNYVRIGIDVSGEPNYHYRRAVGDERRALTIIGNNVNLQTASTVAAGASVSRYATIGENSIIGPSTVLAQYVDVGANTVVGSNCSLGSFTTIGEGVALGPLSKVDTKVIIADNVNIEEELTIGRGSTIDINSFVGARSTIGESVTLGSDVAVGPDTVIKNGAKVENNVKLGTATVVGDSVVIPYQTVGADGQQFVDDTSVSMTSIVGAVTGVVAALLIVGLGIWCFFERRKQQDIDRWTGKKSSESIDCEIFETEAPVSVLRNVRATYTKDIPIKHLNKDQIVGSGTFGHVYRGSLKYNGAIVPVAIKELREADGDAEESLMREVDLMRRLDHPHVIYILGITKRVEGYMPCVVMEFLPLGSLHDYLSERKSRNEKLPIAALLALAHQLAHGMLYLGSKNVVHRDLAARNCLLAPPTEDSHGVPILKVGDFGMSLVLEKAFAAEDAQVRRISVANVYSESVEPARKQLSSTMSSKKGGKRDNVFGAVEVDSDIGSMKSLDLINSYHDSDNGSERHLVSKTPSMTSTGSRPPYQSNAVRSRTSSQSALHSGNVAYSQPATGADQSPLPAQMVHGKMRQPIGSRSSLRSDVSARNALSRNESTSSVVSDYVAVVASPHGSLGPSLASANNRHKYLNVTTGGVEVPRSSLSSGRGPPQANPMPRSGYSNLIPSPASEKERANQPPSNMRRECSASTQSKDKSQAVGGREMRRALSKDNLGPKHHQSSGVDVEAAMTQSEQNGGTDYTRVIISNSDALPAESMKEVGEVPSPAPRPLAALVGTRSEGSGGATGSEGKGNALEWAMTSQPKKRAVGLDINSLAELRSLSRGLNSEMNRSLESDQTSTALVSNSESLLEEDIKKRDSKDEANNIAALPLRWMAPESIETKEFTTMSDVWSYGVVMWEMATLGELPYGKADVHEVVANIQRGKRLERPLSCPEAVFDIMRACWSERPENRPEFGLIVELLGDILVDTVRRTLTKTSSVGLGAGANRVDRLRRTLTNANSKVLTHGVPNNGYTNTLPEAESAGMTLNSVTEI</sequence>
<name>A0A0L0GAD0_9EUKA</name>
<feature type="domain" description="Protein kinase" evidence="13">
    <location>
        <begin position="479"/>
        <end position="1170"/>
    </location>
</feature>
<dbReference type="InterPro" id="IPR011004">
    <property type="entry name" value="Trimer_LpxA-like_sf"/>
</dbReference>
<dbReference type="PROSITE" id="PS00101">
    <property type="entry name" value="HEXAPEP_TRANSFERASES"/>
    <property type="match status" value="3"/>
</dbReference>
<dbReference type="InterPro" id="IPR000152">
    <property type="entry name" value="EGF-type_Asp/Asn_hydroxyl_site"/>
</dbReference>
<evidence type="ECO:0000256" key="1">
    <source>
        <dbReference type="ARBA" id="ARBA00004167"/>
    </source>
</evidence>
<feature type="region of interest" description="Disordered" evidence="10">
    <location>
        <begin position="706"/>
        <end position="805"/>
    </location>
</feature>
<dbReference type="Gene3D" id="2.10.25.10">
    <property type="entry name" value="Laminin"/>
    <property type="match status" value="1"/>
</dbReference>
<dbReference type="PROSITE" id="PS01186">
    <property type="entry name" value="EGF_2"/>
    <property type="match status" value="1"/>
</dbReference>
<dbReference type="PANTHER" id="PTHR24416:SF611">
    <property type="entry name" value="TYROSINE-PROTEIN KINASE TRANSMEMBRANE RECEPTOR ROR"/>
    <property type="match status" value="1"/>
</dbReference>
<keyword evidence="4" id="KW-0677">Repeat</keyword>
<feature type="compositionally biased region" description="Basic and acidic residues" evidence="10">
    <location>
        <begin position="887"/>
        <end position="907"/>
    </location>
</feature>
<dbReference type="Pfam" id="PF07714">
    <property type="entry name" value="PK_Tyr_Ser-Thr"/>
    <property type="match status" value="2"/>
</dbReference>
<dbReference type="Pfam" id="PF00008">
    <property type="entry name" value="EGF"/>
    <property type="match status" value="1"/>
</dbReference>
<comment type="subcellular location">
    <subcellularLocation>
        <location evidence="1">Membrane</location>
        <topology evidence="1">Single-pass membrane protein</topology>
    </subcellularLocation>
</comment>
<keyword evidence="11" id="KW-0472">Membrane</keyword>
<feature type="region of interest" description="Disordered" evidence="10">
    <location>
        <begin position="106"/>
        <end position="149"/>
    </location>
</feature>
<feature type="binding site" evidence="9">
    <location>
        <position position="510"/>
    </location>
    <ligand>
        <name>ATP</name>
        <dbReference type="ChEBI" id="CHEBI:30616"/>
    </ligand>
</feature>
<dbReference type="SUPFAM" id="SSF57196">
    <property type="entry name" value="EGF/Laminin"/>
    <property type="match status" value="1"/>
</dbReference>
<evidence type="ECO:0000256" key="10">
    <source>
        <dbReference type="SAM" id="MobiDB-lite"/>
    </source>
</evidence>
<dbReference type="FunFam" id="1.10.510.10:FF:000986">
    <property type="entry name" value="Protein tyrosine kinase 2aa"/>
    <property type="match status" value="1"/>
</dbReference>
<dbReference type="GO" id="GO:0004714">
    <property type="term" value="F:transmembrane receptor protein tyrosine kinase activity"/>
    <property type="evidence" value="ECO:0007669"/>
    <property type="project" value="UniProtKB-EC"/>
</dbReference>
<evidence type="ECO:0000256" key="5">
    <source>
        <dbReference type="ARBA" id="ARBA00023157"/>
    </source>
</evidence>
<keyword evidence="9" id="KW-0067">ATP-binding</keyword>
<keyword evidence="3" id="KW-0808">Transferase</keyword>